<evidence type="ECO:0000256" key="2">
    <source>
        <dbReference type="ARBA" id="ARBA00022664"/>
    </source>
</evidence>
<organism evidence="5 6">
    <name type="scientific">Physcomitrium patens</name>
    <name type="common">Spreading-leaved earth moss</name>
    <name type="synonym">Physcomitrella patens</name>
    <dbReference type="NCBI Taxonomy" id="3218"/>
    <lineage>
        <taxon>Eukaryota</taxon>
        <taxon>Viridiplantae</taxon>
        <taxon>Streptophyta</taxon>
        <taxon>Embryophyta</taxon>
        <taxon>Bryophyta</taxon>
        <taxon>Bryophytina</taxon>
        <taxon>Bryopsida</taxon>
        <taxon>Funariidae</taxon>
        <taxon>Funariales</taxon>
        <taxon>Funariaceae</taxon>
        <taxon>Physcomitrium</taxon>
    </lineage>
</organism>
<evidence type="ECO:0000256" key="3">
    <source>
        <dbReference type="ARBA" id="ARBA00022737"/>
    </source>
</evidence>
<keyword evidence="3" id="KW-0677">Repeat</keyword>
<dbReference type="GO" id="GO:0006397">
    <property type="term" value="P:mRNA processing"/>
    <property type="evidence" value="ECO:0007669"/>
    <property type="project" value="UniProtKB-KW"/>
</dbReference>
<dbReference type="EMBL" id="ABEU02000013">
    <property type="status" value="NOT_ANNOTATED_CDS"/>
    <property type="molecule type" value="Genomic_DNA"/>
</dbReference>
<keyword evidence="6" id="KW-1185">Reference proteome</keyword>
<sequence length="190" mass="21217">MARFQSTTHLLTGGAEKVLQIFDLFRPDAPPTLLESFPKTPIWVAVWNHTDQTILNSSDNVEGVSFGLVKSYTMRRPVESASLFPAWSKFIVGGNDMWVRLFDFDTGDEIECNKGHHSLVHCVRFSPGSESCLWLRRWSIRILKIVNGNDEAKVGGYAEGAGANQIKVRVVEVSRKVQGFHIAQEDGAQV</sequence>
<dbReference type="PANTHER" id="PTHR19877:SF13">
    <property type="entry name" value="SERINE-THREONINE KINASE RECEPTOR-ASSOCIATED PROTEIN"/>
    <property type="match status" value="1"/>
</dbReference>
<evidence type="ECO:0000256" key="4">
    <source>
        <dbReference type="ARBA" id="ARBA00023187"/>
    </source>
</evidence>
<proteinExistence type="predicted"/>
<dbReference type="AlphaFoldDB" id="A0A7I4F2S8"/>
<evidence type="ECO:0000256" key="1">
    <source>
        <dbReference type="ARBA" id="ARBA00022574"/>
    </source>
</evidence>
<evidence type="ECO:0000313" key="5">
    <source>
        <dbReference type="EnsemblPlants" id="Pp3c13_19430V3.2"/>
    </source>
</evidence>
<keyword evidence="1" id="KW-0853">WD repeat</keyword>
<keyword evidence="4" id="KW-0508">mRNA splicing</keyword>
<dbReference type="SUPFAM" id="SSF50978">
    <property type="entry name" value="WD40 repeat-like"/>
    <property type="match status" value="1"/>
</dbReference>
<reference evidence="5" key="3">
    <citation type="submission" date="2020-12" db="UniProtKB">
        <authorList>
            <consortium name="EnsemblPlants"/>
        </authorList>
    </citation>
    <scope>IDENTIFICATION</scope>
</reference>
<dbReference type="GO" id="GO:0008380">
    <property type="term" value="P:RNA splicing"/>
    <property type="evidence" value="ECO:0007669"/>
    <property type="project" value="UniProtKB-KW"/>
</dbReference>
<reference evidence="5 6" key="2">
    <citation type="journal article" date="2018" name="Plant J.">
        <title>The Physcomitrella patens chromosome-scale assembly reveals moss genome structure and evolution.</title>
        <authorList>
            <person name="Lang D."/>
            <person name="Ullrich K.K."/>
            <person name="Murat F."/>
            <person name="Fuchs J."/>
            <person name="Jenkins J."/>
            <person name="Haas F.B."/>
            <person name="Piednoel M."/>
            <person name="Gundlach H."/>
            <person name="Van Bel M."/>
            <person name="Meyberg R."/>
            <person name="Vives C."/>
            <person name="Morata J."/>
            <person name="Symeonidi A."/>
            <person name="Hiss M."/>
            <person name="Muchero W."/>
            <person name="Kamisugi Y."/>
            <person name="Saleh O."/>
            <person name="Blanc G."/>
            <person name="Decker E.L."/>
            <person name="van Gessel N."/>
            <person name="Grimwood J."/>
            <person name="Hayes R.D."/>
            <person name="Graham S.W."/>
            <person name="Gunter L.E."/>
            <person name="McDaniel S.F."/>
            <person name="Hoernstein S.N.W."/>
            <person name="Larsson A."/>
            <person name="Li F.W."/>
            <person name="Perroud P.F."/>
            <person name="Phillips J."/>
            <person name="Ranjan P."/>
            <person name="Rokshar D.S."/>
            <person name="Rothfels C.J."/>
            <person name="Schneider L."/>
            <person name="Shu S."/>
            <person name="Stevenson D.W."/>
            <person name="Thummler F."/>
            <person name="Tillich M."/>
            <person name="Villarreal Aguilar J.C."/>
            <person name="Widiez T."/>
            <person name="Wong G.K."/>
            <person name="Wymore A."/>
            <person name="Zhang Y."/>
            <person name="Zimmer A.D."/>
            <person name="Quatrano R.S."/>
            <person name="Mayer K.F.X."/>
            <person name="Goodstein D."/>
            <person name="Casacuberta J.M."/>
            <person name="Vandepoele K."/>
            <person name="Reski R."/>
            <person name="Cuming A.C."/>
            <person name="Tuskan G.A."/>
            <person name="Maumus F."/>
            <person name="Salse J."/>
            <person name="Schmutz J."/>
            <person name="Rensing S.A."/>
        </authorList>
    </citation>
    <scope>NUCLEOTIDE SEQUENCE [LARGE SCALE GENOMIC DNA]</scope>
    <source>
        <strain evidence="5 6">cv. Gransden 2004</strain>
    </source>
</reference>
<dbReference type="PANTHER" id="PTHR19877">
    <property type="entry name" value="EUKARYOTIC TRANSLATION INITIATION FACTOR 3 SUBUNIT I"/>
    <property type="match status" value="1"/>
</dbReference>
<protein>
    <submittedName>
        <fullName evidence="5">Uncharacterized protein</fullName>
    </submittedName>
</protein>
<dbReference type="EnsemblPlants" id="Pp3c13_19430V3.2">
    <property type="protein sequence ID" value="Pp3c13_19430V3.2"/>
    <property type="gene ID" value="Pp3c13_19430"/>
</dbReference>
<dbReference type="InterPro" id="IPR036322">
    <property type="entry name" value="WD40_repeat_dom_sf"/>
</dbReference>
<dbReference type="Gene3D" id="2.130.10.10">
    <property type="entry name" value="YVTN repeat-like/Quinoprotein amine dehydrogenase"/>
    <property type="match status" value="1"/>
</dbReference>
<dbReference type="Proteomes" id="UP000006727">
    <property type="component" value="Chromosome 13"/>
</dbReference>
<evidence type="ECO:0000313" key="6">
    <source>
        <dbReference type="Proteomes" id="UP000006727"/>
    </source>
</evidence>
<dbReference type="InterPro" id="IPR015943">
    <property type="entry name" value="WD40/YVTN_repeat-like_dom_sf"/>
</dbReference>
<name>A0A7I4F2S8_PHYPA</name>
<keyword evidence="2" id="KW-0507">mRNA processing</keyword>
<reference evidence="5 6" key="1">
    <citation type="journal article" date="2008" name="Science">
        <title>The Physcomitrella genome reveals evolutionary insights into the conquest of land by plants.</title>
        <authorList>
            <person name="Rensing S."/>
            <person name="Lang D."/>
            <person name="Zimmer A."/>
            <person name="Terry A."/>
            <person name="Salamov A."/>
            <person name="Shapiro H."/>
            <person name="Nishiyama T."/>
            <person name="Perroud P.-F."/>
            <person name="Lindquist E."/>
            <person name="Kamisugi Y."/>
            <person name="Tanahashi T."/>
            <person name="Sakakibara K."/>
            <person name="Fujita T."/>
            <person name="Oishi K."/>
            <person name="Shin-I T."/>
            <person name="Kuroki Y."/>
            <person name="Toyoda A."/>
            <person name="Suzuki Y."/>
            <person name="Hashimoto A."/>
            <person name="Yamaguchi K."/>
            <person name="Sugano A."/>
            <person name="Kohara Y."/>
            <person name="Fujiyama A."/>
            <person name="Anterola A."/>
            <person name="Aoki S."/>
            <person name="Ashton N."/>
            <person name="Barbazuk W.B."/>
            <person name="Barker E."/>
            <person name="Bennetzen J."/>
            <person name="Bezanilla M."/>
            <person name="Blankenship R."/>
            <person name="Cho S.H."/>
            <person name="Dutcher S."/>
            <person name="Estelle M."/>
            <person name="Fawcett J.A."/>
            <person name="Gundlach H."/>
            <person name="Hanada K."/>
            <person name="Heyl A."/>
            <person name="Hicks K.A."/>
            <person name="Hugh J."/>
            <person name="Lohr M."/>
            <person name="Mayer K."/>
            <person name="Melkozernov A."/>
            <person name="Murata T."/>
            <person name="Nelson D."/>
            <person name="Pils B."/>
            <person name="Prigge M."/>
            <person name="Reiss B."/>
            <person name="Renner T."/>
            <person name="Rombauts S."/>
            <person name="Rushton P."/>
            <person name="Sanderfoot A."/>
            <person name="Schween G."/>
            <person name="Shiu S.-H."/>
            <person name="Stueber K."/>
            <person name="Theodoulou F.L."/>
            <person name="Tu H."/>
            <person name="Van de Peer Y."/>
            <person name="Verrier P.J."/>
            <person name="Waters E."/>
            <person name="Wood A."/>
            <person name="Yang L."/>
            <person name="Cove D."/>
            <person name="Cuming A."/>
            <person name="Hasebe M."/>
            <person name="Lucas S."/>
            <person name="Mishler D.B."/>
            <person name="Reski R."/>
            <person name="Grigoriev I."/>
            <person name="Quatrano R.S."/>
            <person name="Boore J.L."/>
        </authorList>
    </citation>
    <scope>NUCLEOTIDE SEQUENCE [LARGE SCALE GENOMIC DNA]</scope>
    <source>
        <strain evidence="5 6">cv. Gransden 2004</strain>
    </source>
</reference>
<accession>A0A7I4F2S8</accession>
<dbReference type="Gramene" id="Pp3c13_19430V3.2">
    <property type="protein sequence ID" value="Pp3c13_19430V3.2"/>
    <property type="gene ID" value="Pp3c13_19430"/>
</dbReference>